<evidence type="ECO:0000313" key="2">
    <source>
        <dbReference type="Proteomes" id="UP000299102"/>
    </source>
</evidence>
<dbReference type="STRING" id="151549.A0A4C1T4C3"/>
<comment type="caution">
    <text evidence="1">The sequence shown here is derived from an EMBL/GenBank/DDBJ whole genome shotgun (WGS) entry which is preliminary data.</text>
</comment>
<accession>A0A4C1T4C3</accession>
<keyword evidence="2" id="KW-1185">Reference proteome</keyword>
<dbReference type="AlphaFoldDB" id="A0A4C1T4C3"/>
<proteinExistence type="predicted"/>
<gene>
    <name evidence="1" type="ORF">EVAR_71258_1</name>
</gene>
<dbReference type="EMBL" id="BGZK01004320">
    <property type="protein sequence ID" value="GBP08307.1"/>
    <property type="molecule type" value="Genomic_DNA"/>
</dbReference>
<protein>
    <submittedName>
        <fullName evidence="1">Uncharacterized protein</fullName>
    </submittedName>
</protein>
<name>A0A4C1T4C3_EUMVA</name>
<dbReference type="OrthoDB" id="8068458at2759"/>
<evidence type="ECO:0000313" key="1">
    <source>
        <dbReference type="EMBL" id="GBP08307.1"/>
    </source>
</evidence>
<reference evidence="1 2" key="1">
    <citation type="journal article" date="2019" name="Commun. Biol.">
        <title>The bagworm genome reveals a unique fibroin gene that provides high tensile strength.</title>
        <authorList>
            <person name="Kono N."/>
            <person name="Nakamura H."/>
            <person name="Ohtoshi R."/>
            <person name="Tomita M."/>
            <person name="Numata K."/>
            <person name="Arakawa K."/>
        </authorList>
    </citation>
    <scope>NUCLEOTIDE SEQUENCE [LARGE SCALE GENOMIC DNA]</scope>
</reference>
<organism evidence="1 2">
    <name type="scientific">Eumeta variegata</name>
    <name type="common">Bagworm moth</name>
    <name type="synonym">Eumeta japonica</name>
    <dbReference type="NCBI Taxonomy" id="151549"/>
    <lineage>
        <taxon>Eukaryota</taxon>
        <taxon>Metazoa</taxon>
        <taxon>Ecdysozoa</taxon>
        <taxon>Arthropoda</taxon>
        <taxon>Hexapoda</taxon>
        <taxon>Insecta</taxon>
        <taxon>Pterygota</taxon>
        <taxon>Neoptera</taxon>
        <taxon>Endopterygota</taxon>
        <taxon>Lepidoptera</taxon>
        <taxon>Glossata</taxon>
        <taxon>Ditrysia</taxon>
        <taxon>Tineoidea</taxon>
        <taxon>Psychidae</taxon>
        <taxon>Oiketicinae</taxon>
        <taxon>Eumeta</taxon>
    </lineage>
</organism>
<sequence length="211" mass="24027">MPIYHKTLHRPQWVITIRLKSIITTRSSQSERTREQAYFNSYDFDAIEVLPYDDDEDEEEDGMQQQHNNQRAAKASVYGVANKDVPIVVVATAAATAAVNALSHDNNKHLKLSSSDTSSTSLSTSSNVEEMMLNIDKIVFEILQALRHAQQQPQVIKQICMPKQKQLLQRPHQLRRATVETIFYCLEPFSNIKGRQMKASTCMHLNKCPNV</sequence>
<dbReference type="Proteomes" id="UP000299102">
    <property type="component" value="Unassembled WGS sequence"/>
</dbReference>